<evidence type="ECO:0000313" key="2">
    <source>
        <dbReference type="EMBL" id="KAG1331866.1"/>
    </source>
</evidence>
<comment type="caution">
    <text evidence="2">The sequence shown here is derived from an EMBL/GenBank/DDBJ whole genome shotgun (WGS) entry which is preliminary data.</text>
</comment>
<reference evidence="2" key="1">
    <citation type="journal article" date="2017" name="Gigascience">
        <title>The genome draft of coconut (Cocos nucifera).</title>
        <authorList>
            <person name="Xiao Y."/>
            <person name="Xu P."/>
            <person name="Fan H."/>
            <person name="Baudouin L."/>
            <person name="Xia W."/>
            <person name="Bocs S."/>
            <person name="Xu J."/>
            <person name="Li Q."/>
            <person name="Guo A."/>
            <person name="Zhou L."/>
            <person name="Li J."/>
            <person name="Wu Y."/>
            <person name="Ma Z."/>
            <person name="Armero A."/>
            <person name="Issali A.E."/>
            <person name="Liu N."/>
            <person name="Peng M."/>
            <person name="Yang Y."/>
        </authorList>
    </citation>
    <scope>NUCLEOTIDE SEQUENCE</scope>
    <source>
        <tissue evidence="2">Spear leaf of Hainan Tall coconut</tissue>
    </source>
</reference>
<proteinExistence type="predicted"/>
<protein>
    <submittedName>
        <fullName evidence="2">Uncharacterized protein</fullName>
    </submittedName>
</protein>
<organism evidence="2 3">
    <name type="scientific">Cocos nucifera</name>
    <name type="common">Coconut palm</name>
    <dbReference type="NCBI Taxonomy" id="13894"/>
    <lineage>
        <taxon>Eukaryota</taxon>
        <taxon>Viridiplantae</taxon>
        <taxon>Streptophyta</taxon>
        <taxon>Embryophyta</taxon>
        <taxon>Tracheophyta</taxon>
        <taxon>Spermatophyta</taxon>
        <taxon>Magnoliopsida</taxon>
        <taxon>Liliopsida</taxon>
        <taxon>Arecaceae</taxon>
        <taxon>Arecoideae</taxon>
        <taxon>Cocoseae</taxon>
        <taxon>Attaleinae</taxon>
        <taxon>Cocos</taxon>
    </lineage>
</organism>
<dbReference type="EMBL" id="CM017873">
    <property type="protein sequence ID" value="KAG1331866.1"/>
    <property type="molecule type" value="Genomic_DNA"/>
</dbReference>
<evidence type="ECO:0000256" key="1">
    <source>
        <dbReference type="SAM" id="MobiDB-lite"/>
    </source>
</evidence>
<dbReference type="Proteomes" id="UP000797356">
    <property type="component" value="Chromosome 2"/>
</dbReference>
<gene>
    <name evidence="2" type="ORF">COCNU_02G018340</name>
</gene>
<evidence type="ECO:0000313" key="3">
    <source>
        <dbReference type="Proteomes" id="UP000797356"/>
    </source>
</evidence>
<reference evidence="2" key="2">
    <citation type="submission" date="2019-07" db="EMBL/GenBank/DDBJ databases">
        <authorList>
            <person name="Yang Y."/>
            <person name="Bocs S."/>
            <person name="Baudouin L."/>
        </authorList>
    </citation>
    <scope>NUCLEOTIDE SEQUENCE</scope>
    <source>
        <tissue evidence="2">Spear leaf of Hainan Tall coconut</tissue>
    </source>
</reference>
<accession>A0A8K0MXN4</accession>
<feature type="region of interest" description="Disordered" evidence="1">
    <location>
        <begin position="1"/>
        <end position="43"/>
    </location>
</feature>
<sequence>MPEALHGRRGRMGRTQLPSRGNPSYPGGSSLKTSGTWDADGMHKGTAPFMRSNLVLNMVLLRLAMAHRAHRNIPELLGIPKS</sequence>
<keyword evidence="3" id="KW-1185">Reference proteome</keyword>
<dbReference type="AlphaFoldDB" id="A0A8K0MXN4"/>
<name>A0A8K0MXN4_COCNU</name>